<dbReference type="FunFam" id="3.30.2040.10:FF:000001">
    <property type="entry name" value="D-glutamate cyclase, mitochondrial"/>
    <property type="match status" value="1"/>
</dbReference>
<comment type="similarity">
    <text evidence="1 3">Belongs to the D-glutamate cyclase family.</text>
</comment>
<dbReference type="EC" id="4.2.1.-" evidence="3"/>
<dbReference type="RefSeq" id="WP_095272790.1">
    <property type="nucleotide sequence ID" value="NZ_NPBH01000080.1"/>
</dbReference>
<dbReference type="PANTHER" id="PTHR32022">
    <property type="entry name" value="D-GLUTAMATE CYCLASE, MITOCHONDRIAL"/>
    <property type="match status" value="1"/>
</dbReference>
<dbReference type="PANTHER" id="PTHR32022:SF10">
    <property type="entry name" value="D-GLUTAMATE CYCLASE, MITOCHONDRIAL"/>
    <property type="match status" value="1"/>
</dbReference>
<reference evidence="4 5" key="1">
    <citation type="submission" date="2017-07" db="EMBL/GenBank/DDBJ databases">
        <title>Isolation and whole genome analysis of endospore-forming bacteria from heroin.</title>
        <authorList>
            <person name="Kalinowski J."/>
            <person name="Ahrens B."/>
            <person name="Al-Dilaimi A."/>
            <person name="Winkler A."/>
            <person name="Wibberg D."/>
            <person name="Schleenbecker U."/>
            <person name="Ruckert C."/>
            <person name="Wolfel R."/>
            <person name="Grass G."/>
        </authorList>
    </citation>
    <scope>NUCLEOTIDE SEQUENCE [LARGE SCALE GENOMIC DNA]</scope>
    <source>
        <strain evidence="4 5">7509</strain>
    </source>
</reference>
<dbReference type="Gene3D" id="3.40.1640.10">
    <property type="entry name" value="PSTPO5379-like"/>
    <property type="match status" value="1"/>
</dbReference>
<evidence type="ECO:0000313" key="5">
    <source>
        <dbReference type="Proteomes" id="UP000216475"/>
    </source>
</evidence>
<dbReference type="Gene3D" id="3.30.2040.10">
    <property type="entry name" value="PSTPO5379-like domain"/>
    <property type="match status" value="1"/>
</dbReference>
<accession>A0A268H956</accession>
<gene>
    <name evidence="4" type="ORF">CHI12_16715</name>
</gene>
<evidence type="ECO:0000313" key="4">
    <source>
        <dbReference type="EMBL" id="PAE06383.1"/>
    </source>
</evidence>
<dbReference type="InterPro" id="IPR009906">
    <property type="entry name" value="D-Glu_cyclase"/>
</dbReference>
<dbReference type="HAMAP" id="MF_01830">
    <property type="entry name" value="Hydro_lyase"/>
    <property type="match status" value="1"/>
</dbReference>
<dbReference type="GO" id="GO:0006536">
    <property type="term" value="P:glutamate metabolic process"/>
    <property type="evidence" value="ECO:0007669"/>
    <property type="project" value="TreeGrafter"/>
</dbReference>
<name>A0A268H956_9BACI</name>
<evidence type="ECO:0000256" key="3">
    <source>
        <dbReference type="HAMAP-Rule" id="MF_01830"/>
    </source>
</evidence>
<dbReference type="SUPFAM" id="SSF160920">
    <property type="entry name" value="PSTPO5379-like"/>
    <property type="match status" value="1"/>
</dbReference>
<dbReference type="EMBL" id="NPBH01000080">
    <property type="protein sequence ID" value="PAE06383.1"/>
    <property type="molecule type" value="Genomic_DNA"/>
</dbReference>
<dbReference type="Proteomes" id="UP000216475">
    <property type="component" value="Unassembled WGS sequence"/>
</dbReference>
<dbReference type="InterPro" id="IPR038021">
    <property type="entry name" value="Putative_hydro-lyase"/>
</dbReference>
<comment type="caution">
    <text evidence="4">The sequence shown here is derived from an EMBL/GenBank/DDBJ whole genome shotgun (WGS) entry which is preliminary data.</text>
</comment>
<keyword evidence="2 3" id="KW-0456">Lyase</keyword>
<dbReference type="NCBIfam" id="NF003969">
    <property type="entry name" value="PRK05463.1"/>
    <property type="match status" value="1"/>
</dbReference>
<sequence>MNPNTLREKIRSGEHNTHTSGLGSDYVQANLAIVPKEYAFDFLLFANRNPKSCPIIDVLEPGVVESALAAGSDIRSDIPLYFVYENGKLTEKRQDLKEIWRDDFVSFLIGCSFTFESALLKEGVPLKHIEQNRNVAMYITNRQTKQAGEFSGPVVVSMRPIKNELVQKAIDVTAQFPNMHGSPIHVGDPKEIGIDDISKPDFGEFTEFGEGETPVFWECGVTPQSAAIHSQIPFVITHAPGHMFITDVTNDEFLRNNKS</sequence>
<dbReference type="InterPro" id="IPR016938">
    <property type="entry name" value="UPF0317"/>
</dbReference>
<dbReference type="PIRSF" id="PIRSF029755">
    <property type="entry name" value="UCP029755"/>
    <property type="match status" value="1"/>
</dbReference>
<organism evidence="4 5">
    <name type="scientific">Terribacillus saccharophilus</name>
    <dbReference type="NCBI Taxonomy" id="361277"/>
    <lineage>
        <taxon>Bacteria</taxon>
        <taxon>Bacillati</taxon>
        <taxon>Bacillota</taxon>
        <taxon>Bacilli</taxon>
        <taxon>Bacillales</taxon>
        <taxon>Bacillaceae</taxon>
        <taxon>Terribacillus</taxon>
    </lineage>
</organism>
<dbReference type="GO" id="GO:0047820">
    <property type="term" value="F:D-glutamate cyclase activity"/>
    <property type="evidence" value="ECO:0007669"/>
    <property type="project" value="TreeGrafter"/>
</dbReference>
<evidence type="ECO:0000256" key="1">
    <source>
        <dbReference type="ARBA" id="ARBA00007896"/>
    </source>
</evidence>
<proteinExistence type="inferred from homology"/>
<evidence type="ECO:0000256" key="2">
    <source>
        <dbReference type="ARBA" id="ARBA00023239"/>
    </source>
</evidence>
<dbReference type="Pfam" id="PF07286">
    <property type="entry name" value="D-Glu_cyclase"/>
    <property type="match status" value="1"/>
</dbReference>
<protein>
    <recommendedName>
        <fullName evidence="3">Putative hydro-lyase CHI12_16715</fullName>
        <ecNumber evidence="3">4.2.1.-</ecNumber>
    </recommendedName>
</protein>
<dbReference type="AlphaFoldDB" id="A0A268H956"/>